<feature type="region of interest" description="Disordered" evidence="1">
    <location>
        <begin position="1"/>
        <end position="22"/>
    </location>
</feature>
<evidence type="ECO:0000256" key="1">
    <source>
        <dbReference type="SAM" id="MobiDB-lite"/>
    </source>
</evidence>
<dbReference type="EMBL" id="JASSZA010000411">
    <property type="protein sequence ID" value="KAK2081165.1"/>
    <property type="molecule type" value="Genomic_DNA"/>
</dbReference>
<gene>
    <name evidence="2" type="ORF">P7K49_040280</name>
</gene>
<feature type="region of interest" description="Disordered" evidence="1">
    <location>
        <begin position="51"/>
        <end position="122"/>
    </location>
</feature>
<evidence type="ECO:0000313" key="3">
    <source>
        <dbReference type="Proteomes" id="UP001266305"/>
    </source>
</evidence>
<feature type="non-terminal residue" evidence="2">
    <location>
        <position position="1"/>
    </location>
</feature>
<feature type="compositionally biased region" description="Polar residues" evidence="1">
    <location>
        <begin position="1"/>
        <end position="11"/>
    </location>
</feature>
<protein>
    <submittedName>
        <fullName evidence="2">Uncharacterized protein</fullName>
    </submittedName>
</protein>
<evidence type="ECO:0000313" key="2">
    <source>
        <dbReference type="EMBL" id="KAK2081165.1"/>
    </source>
</evidence>
<proteinExistence type="predicted"/>
<feature type="compositionally biased region" description="Polar residues" evidence="1">
    <location>
        <begin position="79"/>
        <end position="91"/>
    </location>
</feature>
<sequence>GRLQPSDSSNRGDAAYPRVTFPTHVNTCSPFEETKMYFMLKIKDRFSLIKNSPTKGDQHAGSIAPGPPDYTSGHKEGWSGSSNQQMLSLPSRQGPGTEKADPGQFKRVPVRRKLFPFRASAE</sequence>
<dbReference type="Proteomes" id="UP001266305">
    <property type="component" value="Unassembled WGS sequence"/>
</dbReference>
<reference evidence="2 3" key="1">
    <citation type="submission" date="2023-05" db="EMBL/GenBank/DDBJ databases">
        <title>B98-5 Cell Line De Novo Hybrid Assembly: An Optical Mapping Approach.</title>
        <authorList>
            <person name="Kananen K."/>
            <person name="Auerbach J.A."/>
            <person name="Kautto E."/>
            <person name="Blachly J.S."/>
        </authorList>
    </citation>
    <scope>NUCLEOTIDE SEQUENCE [LARGE SCALE GENOMIC DNA]</scope>
    <source>
        <strain evidence="2">B95-8</strain>
        <tissue evidence="2">Cell line</tissue>
    </source>
</reference>
<keyword evidence="3" id="KW-1185">Reference proteome</keyword>
<name>A0ABQ9T8X3_SAGOE</name>
<comment type="caution">
    <text evidence="2">The sequence shown here is derived from an EMBL/GenBank/DDBJ whole genome shotgun (WGS) entry which is preliminary data.</text>
</comment>
<accession>A0ABQ9T8X3</accession>
<organism evidence="2 3">
    <name type="scientific">Saguinus oedipus</name>
    <name type="common">Cotton-top tamarin</name>
    <name type="synonym">Oedipomidas oedipus</name>
    <dbReference type="NCBI Taxonomy" id="9490"/>
    <lineage>
        <taxon>Eukaryota</taxon>
        <taxon>Metazoa</taxon>
        <taxon>Chordata</taxon>
        <taxon>Craniata</taxon>
        <taxon>Vertebrata</taxon>
        <taxon>Euteleostomi</taxon>
        <taxon>Mammalia</taxon>
        <taxon>Eutheria</taxon>
        <taxon>Euarchontoglires</taxon>
        <taxon>Primates</taxon>
        <taxon>Haplorrhini</taxon>
        <taxon>Platyrrhini</taxon>
        <taxon>Cebidae</taxon>
        <taxon>Callitrichinae</taxon>
        <taxon>Saguinus</taxon>
    </lineage>
</organism>